<accession>A0A820J6X5</accession>
<proteinExistence type="predicted"/>
<evidence type="ECO:0000313" key="1">
    <source>
        <dbReference type="EMBL" id="CAF4322260.1"/>
    </source>
</evidence>
<evidence type="ECO:0000313" key="2">
    <source>
        <dbReference type="Proteomes" id="UP000663868"/>
    </source>
</evidence>
<organism evidence="1 2">
    <name type="scientific">Adineta steineri</name>
    <dbReference type="NCBI Taxonomy" id="433720"/>
    <lineage>
        <taxon>Eukaryota</taxon>
        <taxon>Metazoa</taxon>
        <taxon>Spiralia</taxon>
        <taxon>Gnathifera</taxon>
        <taxon>Rotifera</taxon>
        <taxon>Eurotatoria</taxon>
        <taxon>Bdelloidea</taxon>
        <taxon>Adinetida</taxon>
        <taxon>Adinetidae</taxon>
        <taxon>Adineta</taxon>
    </lineage>
</organism>
<dbReference type="Proteomes" id="UP000663868">
    <property type="component" value="Unassembled WGS sequence"/>
</dbReference>
<protein>
    <submittedName>
        <fullName evidence="1">Uncharacterized protein</fullName>
    </submittedName>
</protein>
<dbReference type="AlphaFoldDB" id="A0A820J6X5"/>
<sequence>MKIRWSSTYVMLFRFIFYKSVLSSLTYDLTKRMNLTPRQNRKLKKLSFTSFDWTILETLQTVLDPFYHSTKALSTRKRPTLSCNKTIMFALTNFLTIDDNVPMTLETLLKKTIVIDVWILYGKTY</sequence>
<reference evidence="1" key="1">
    <citation type="submission" date="2021-02" db="EMBL/GenBank/DDBJ databases">
        <authorList>
            <person name="Nowell W R."/>
        </authorList>
    </citation>
    <scope>NUCLEOTIDE SEQUENCE</scope>
</reference>
<name>A0A820J6X5_9BILA</name>
<dbReference type="InterPro" id="IPR012337">
    <property type="entry name" value="RNaseH-like_sf"/>
</dbReference>
<dbReference type="EMBL" id="CAJOBB010015914">
    <property type="protein sequence ID" value="CAF4322260.1"/>
    <property type="molecule type" value="Genomic_DNA"/>
</dbReference>
<gene>
    <name evidence="1" type="ORF">KXQ929_LOCUS46691</name>
</gene>
<comment type="caution">
    <text evidence="1">The sequence shown here is derived from an EMBL/GenBank/DDBJ whole genome shotgun (WGS) entry which is preliminary data.</text>
</comment>
<dbReference type="SUPFAM" id="SSF53098">
    <property type="entry name" value="Ribonuclease H-like"/>
    <property type="match status" value="1"/>
</dbReference>